<sequence length="168" mass="19132">MASPMIPSVASMEPTTHRYIAQSDDHFDEHDELTVDILQHLRSYDVWQARSQAYRTTEIDAMRHEASKKTPAPQPEMVPTERNTIGSVIEYLHLRHIMAAIRVRDQGNNEEEQDGMRWGLGGFTPATEKTRGLAMFECYSLAVLGDFVIDSWTGWLRLLPPKLYTGAL</sequence>
<dbReference type="AlphaFoldDB" id="A0AAP0JAC8"/>
<gene>
    <name evidence="1" type="ORF">Sjap_011059</name>
</gene>
<keyword evidence="2" id="KW-1185">Reference proteome</keyword>
<evidence type="ECO:0000313" key="2">
    <source>
        <dbReference type="Proteomes" id="UP001417504"/>
    </source>
</evidence>
<protein>
    <submittedName>
        <fullName evidence="1">Uncharacterized protein</fullName>
    </submittedName>
</protein>
<dbReference type="EMBL" id="JBBNAE010000004">
    <property type="protein sequence ID" value="KAK9130572.1"/>
    <property type="molecule type" value="Genomic_DNA"/>
</dbReference>
<reference evidence="1 2" key="1">
    <citation type="submission" date="2024-01" db="EMBL/GenBank/DDBJ databases">
        <title>Genome assemblies of Stephania.</title>
        <authorList>
            <person name="Yang L."/>
        </authorList>
    </citation>
    <scope>NUCLEOTIDE SEQUENCE [LARGE SCALE GENOMIC DNA]</scope>
    <source>
        <strain evidence="1">QJT</strain>
        <tissue evidence="1">Leaf</tissue>
    </source>
</reference>
<proteinExistence type="predicted"/>
<organism evidence="1 2">
    <name type="scientific">Stephania japonica</name>
    <dbReference type="NCBI Taxonomy" id="461633"/>
    <lineage>
        <taxon>Eukaryota</taxon>
        <taxon>Viridiplantae</taxon>
        <taxon>Streptophyta</taxon>
        <taxon>Embryophyta</taxon>
        <taxon>Tracheophyta</taxon>
        <taxon>Spermatophyta</taxon>
        <taxon>Magnoliopsida</taxon>
        <taxon>Ranunculales</taxon>
        <taxon>Menispermaceae</taxon>
        <taxon>Menispermoideae</taxon>
        <taxon>Cissampelideae</taxon>
        <taxon>Stephania</taxon>
    </lineage>
</organism>
<dbReference type="Proteomes" id="UP001417504">
    <property type="component" value="Unassembled WGS sequence"/>
</dbReference>
<evidence type="ECO:0000313" key="1">
    <source>
        <dbReference type="EMBL" id="KAK9130572.1"/>
    </source>
</evidence>
<name>A0AAP0JAC8_9MAGN</name>
<comment type="caution">
    <text evidence="1">The sequence shown here is derived from an EMBL/GenBank/DDBJ whole genome shotgun (WGS) entry which is preliminary data.</text>
</comment>
<accession>A0AAP0JAC8</accession>